<name>A0A857DHU8_9FIRM</name>
<keyword evidence="9" id="KW-0460">Magnesium</keyword>
<gene>
    <name evidence="9" type="primary">dxr</name>
    <name evidence="13" type="ORF">GQ588_05865</name>
</gene>
<dbReference type="GO" id="GO:0051484">
    <property type="term" value="P:isopentenyl diphosphate biosynthetic process, methylerythritol 4-phosphate pathway involved in terpenoid biosynthetic process"/>
    <property type="evidence" value="ECO:0007669"/>
    <property type="project" value="UniProtKB-ARBA"/>
</dbReference>
<dbReference type="Pfam" id="PF08436">
    <property type="entry name" value="DXP_redisom_C"/>
    <property type="match status" value="1"/>
</dbReference>
<keyword evidence="5 9" id="KW-0560">Oxidoreductase</keyword>
<feature type="binding site" evidence="9">
    <location>
        <position position="150"/>
    </location>
    <ligand>
        <name>1-deoxy-D-xylulose 5-phosphate</name>
        <dbReference type="ChEBI" id="CHEBI:57792"/>
    </ligand>
</feature>
<evidence type="ECO:0000259" key="10">
    <source>
        <dbReference type="Pfam" id="PF02670"/>
    </source>
</evidence>
<dbReference type="SUPFAM" id="SSF55347">
    <property type="entry name" value="Glyceraldehyde-3-phosphate dehydrogenase-like, C-terminal domain"/>
    <property type="match status" value="1"/>
</dbReference>
<dbReference type="PIRSF" id="PIRSF006205">
    <property type="entry name" value="Dxp_reductismrs"/>
    <property type="match status" value="1"/>
</dbReference>
<dbReference type="InterPro" id="IPR026877">
    <property type="entry name" value="DXPR_C"/>
</dbReference>
<evidence type="ECO:0000256" key="2">
    <source>
        <dbReference type="ARBA" id="ARBA00006825"/>
    </source>
</evidence>
<evidence type="ECO:0000256" key="7">
    <source>
        <dbReference type="ARBA" id="ARBA00023229"/>
    </source>
</evidence>
<feature type="binding site" evidence="9">
    <location>
        <position position="209"/>
    </location>
    <ligand>
        <name>1-deoxy-D-xylulose 5-phosphate</name>
        <dbReference type="ChEBI" id="CHEBI:57792"/>
    </ligand>
</feature>
<dbReference type="Gene3D" id="3.40.50.720">
    <property type="entry name" value="NAD(P)-binding Rossmann-like Domain"/>
    <property type="match status" value="1"/>
</dbReference>
<sequence>MKIISVLGSTGSIGTQTLDVVRNSEGKLAVYALSANSRADLFEQQIREFRPRIAVMMQEEKALYLKQQVVDLPVKVLVGMEGLLEAATAAEVDTVVTAVSGSIGLEPTLAALNAGKNIALANKETLVAAGELVMQTAERNGCSIIPVDSEHSAVFQCLSGNENAVKKIILTASGGPFRGWSRERLAEVTPVMALKHPNWNMGAKITIDSATMMNKGLEVIEAKFLFGVDYDQIDVLVHPQSIVHSMVEFRDGTVLAQLGIPDMRIPIQYALTYPERWENRLPELSLAGKSLTFEKPDLAAFPFLKFACSCGQTGGTLPAVMNAANEICVHAFLAGRIKYLEMHELVERTCQAHQVLEIKDLDTVLTADRWAREYAASQINLG</sequence>
<feature type="binding site" evidence="9">
    <location>
        <position position="202"/>
    </location>
    <ligand>
        <name>NADPH</name>
        <dbReference type="ChEBI" id="CHEBI:57783"/>
    </ligand>
</feature>
<dbReference type="NCBIfam" id="TIGR00243">
    <property type="entry name" value="Dxr"/>
    <property type="match status" value="1"/>
</dbReference>
<feature type="binding site" evidence="9">
    <location>
        <position position="122"/>
    </location>
    <ligand>
        <name>NADPH</name>
        <dbReference type="ChEBI" id="CHEBI:57783"/>
    </ligand>
</feature>
<dbReference type="PANTHER" id="PTHR30525">
    <property type="entry name" value="1-DEOXY-D-XYLULOSE 5-PHOSPHATE REDUCTOISOMERASE"/>
    <property type="match status" value="1"/>
</dbReference>
<feature type="binding site" evidence="9">
    <location>
        <position position="196"/>
    </location>
    <ligand>
        <name>1-deoxy-D-xylulose 5-phosphate</name>
        <dbReference type="ChEBI" id="CHEBI:57792"/>
    </ligand>
</feature>
<feature type="binding site" evidence="9">
    <location>
        <position position="218"/>
    </location>
    <ligand>
        <name>Mn(2+)</name>
        <dbReference type="ChEBI" id="CHEBI:29035"/>
    </ligand>
</feature>
<dbReference type="NCBIfam" id="NF009114">
    <property type="entry name" value="PRK12464.1"/>
    <property type="match status" value="1"/>
</dbReference>
<dbReference type="PANTHER" id="PTHR30525:SF0">
    <property type="entry name" value="1-DEOXY-D-XYLULOSE 5-PHOSPHATE REDUCTOISOMERASE, CHLOROPLASTIC"/>
    <property type="match status" value="1"/>
</dbReference>
<dbReference type="GO" id="GO:0016853">
    <property type="term" value="F:isomerase activity"/>
    <property type="evidence" value="ECO:0007669"/>
    <property type="project" value="UniProtKB-KW"/>
</dbReference>
<feature type="binding site" evidence="9">
    <location>
        <position position="150"/>
    </location>
    <ligand>
        <name>Mn(2+)</name>
        <dbReference type="ChEBI" id="CHEBI:29035"/>
    </ligand>
</feature>
<evidence type="ECO:0000259" key="11">
    <source>
        <dbReference type="Pfam" id="PF08436"/>
    </source>
</evidence>
<dbReference type="EC" id="1.1.1.267" evidence="9"/>
<dbReference type="Pfam" id="PF02670">
    <property type="entry name" value="DXP_reductoisom"/>
    <property type="match status" value="1"/>
</dbReference>
<evidence type="ECO:0000313" key="13">
    <source>
        <dbReference type="EMBL" id="QHA00208.1"/>
    </source>
</evidence>
<protein>
    <recommendedName>
        <fullName evidence="9">1-deoxy-D-xylulose 5-phosphate reductoisomerase</fullName>
        <shortName evidence="9">DXP reductoisomerase</shortName>
        <ecNumber evidence="9">1.1.1.267</ecNumber>
    </recommendedName>
    <alternativeName>
        <fullName evidence="9">1-deoxyxylulose-5-phosphate reductoisomerase</fullName>
    </alternativeName>
    <alternativeName>
        <fullName evidence="9">2-C-methyl-D-erythritol 4-phosphate synthase</fullName>
    </alternativeName>
</protein>
<dbReference type="InterPro" id="IPR013644">
    <property type="entry name" value="DXP_reductoisomerase_C"/>
</dbReference>
<feature type="domain" description="DXP reductoisomerase C-terminal" evidence="12">
    <location>
        <begin position="258"/>
        <end position="374"/>
    </location>
</feature>
<keyword evidence="7 9" id="KW-0414">Isoprene biosynthesis</keyword>
<keyword evidence="4 9" id="KW-0521">NADP</keyword>
<dbReference type="HAMAP" id="MF_00183">
    <property type="entry name" value="DXP_reductoisom"/>
    <property type="match status" value="1"/>
</dbReference>
<feature type="binding site" evidence="9">
    <location>
        <position position="214"/>
    </location>
    <ligand>
        <name>1-deoxy-D-xylulose 5-phosphate</name>
        <dbReference type="ChEBI" id="CHEBI:57792"/>
    </ligand>
</feature>
<dbReference type="GO" id="GO:0030145">
    <property type="term" value="F:manganese ion binding"/>
    <property type="evidence" value="ECO:0007669"/>
    <property type="project" value="TreeGrafter"/>
</dbReference>
<keyword evidence="3 9" id="KW-0479">Metal-binding</keyword>
<dbReference type="Pfam" id="PF13288">
    <property type="entry name" value="DXPR_C"/>
    <property type="match status" value="1"/>
</dbReference>
<comment type="pathway">
    <text evidence="1 9">Isoprenoid biosynthesis; isopentenyl diphosphate biosynthesis via DXP pathway; isopentenyl diphosphate from 1-deoxy-D-xylulose 5-phosphate: step 1/6.</text>
</comment>
<feature type="binding site" evidence="9">
    <location>
        <position position="10"/>
    </location>
    <ligand>
        <name>NADPH</name>
        <dbReference type="ChEBI" id="CHEBI:57783"/>
    </ligand>
</feature>
<feature type="binding site" evidence="9">
    <location>
        <position position="12"/>
    </location>
    <ligand>
        <name>NADPH</name>
        <dbReference type="ChEBI" id="CHEBI:57783"/>
    </ligand>
</feature>
<evidence type="ECO:0000256" key="3">
    <source>
        <dbReference type="ARBA" id="ARBA00022723"/>
    </source>
</evidence>
<evidence type="ECO:0000256" key="5">
    <source>
        <dbReference type="ARBA" id="ARBA00023002"/>
    </source>
</evidence>
<proteinExistence type="inferred from homology"/>
<evidence type="ECO:0000256" key="8">
    <source>
        <dbReference type="ARBA" id="ARBA00048543"/>
    </source>
</evidence>
<evidence type="ECO:0000259" key="12">
    <source>
        <dbReference type="Pfam" id="PF13288"/>
    </source>
</evidence>
<comment type="catalytic activity">
    <reaction evidence="8">
        <text>2-C-methyl-D-erythritol 4-phosphate + NADP(+) = 1-deoxy-D-xylulose 5-phosphate + NADPH + H(+)</text>
        <dbReference type="Rhea" id="RHEA:13717"/>
        <dbReference type="ChEBI" id="CHEBI:15378"/>
        <dbReference type="ChEBI" id="CHEBI:57783"/>
        <dbReference type="ChEBI" id="CHEBI:57792"/>
        <dbReference type="ChEBI" id="CHEBI:58262"/>
        <dbReference type="ChEBI" id="CHEBI:58349"/>
        <dbReference type="EC" id="1.1.1.267"/>
    </reaction>
    <physiologicalReaction direction="right-to-left" evidence="8">
        <dbReference type="Rhea" id="RHEA:13719"/>
    </physiologicalReaction>
</comment>
<dbReference type="RefSeq" id="WP_025205404.1">
    <property type="nucleotide sequence ID" value="NZ_CP046996.1"/>
</dbReference>
<comment type="function">
    <text evidence="9">Catalyzes the NADPH-dependent rearrangement and reduction of 1-deoxy-D-xylulose-5-phosphate (DXP) to 2-C-methyl-D-erythritol 4-phosphate (MEP).</text>
</comment>
<comment type="cofactor">
    <cofactor evidence="9">
        <name>Mg(2+)</name>
        <dbReference type="ChEBI" id="CHEBI:18420"/>
    </cofactor>
    <cofactor evidence="9">
        <name>Mn(2+)</name>
        <dbReference type="ChEBI" id="CHEBI:29035"/>
    </cofactor>
</comment>
<reference evidence="13 14" key="1">
    <citation type="submission" date="2019-12" db="EMBL/GenBank/DDBJ databases">
        <title>Sequence classification of anaerobic respiratory reductive dehalogenases: First we see many, then we see few.</title>
        <authorList>
            <person name="Molenda O."/>
            <person name="Puentes Jacome L.A."/>
            <person name="Cao X."/>
            <person name="Nesbo C.L."/>
            <person name="Tang S."/>
            <person name="Morson N."/>
            <person name="Patron J."/>
            <person name="Lomheim L."/>
            <person name="Wishart D.S."/>
            <person name="Edwards E.A."/>
        </authorList>
    </citation>
    <scope>NUCLEOTIDE SEQUENCE [LARGE SCALE GENOMIC DNA]</scope>
    <source>
        <strain evidence="13 14">12DCA</strain>
    </source>
</reference>
<dbReference type="InterPro" id="IPR003821">
    <property type="entry name" value="DXP_reductoisomerase"/>
</dbReference>
<feature type="binding site" evidence="9">
    <location>
        <position position="148"/>
    </location>
    <ligand>
        <name>Mn(2+)</name>
        <dbReference type="ChEBI" id="CHEBI:29035"/>
    </ligand>
</feature>
<dbReference type="GO" id="GO:0070402">
    <property type="term" value="F:NADPH binding"/>
    <property type="evidence" value="ECO:0007669"/>
    <property type="project" value="InterPro"/>
</dbReference>
<feature type="binding site" evidence="9">
    <location>
        <position position="123"/>
    </location>
    <ligand>
        <name>1-deoxy-D-xylulose 5-phosphate</name>
        <dbReference type="ChEBI" id="CHEBI:57792"/>
    </ligand>
</feature>
<feature type="binding site" evidence="9">
    <location>
        <position position="13"/>
    </location>
    <ligand>
        <name>NADPH</name>
        <dbReference type="ChEBI" id="CHEBI:57783"/>
    </ligand>
</feature>
<evidence type="ECO:0000313" key="14">
    <source>
        <dbReference type="Proteomes" id="UP000430508"/>
    </source>
</evidence>
<dbReference type="AlphaFoldDB" id="A0A857DHU8"/>
<dbReference type="InterPro" id="IPR036291">
    <property type="entry name" value="NAD(P)-bd_dom_sf"/>
</dbReference>
<accession>A0A857DHU8</accession>
<comment type="caution">
    <text evidence="9">Lacks conserved residue(s) required for the propagation of feature annotation.</text>
</comment>
<feature type="binding site" evidence="9">
    <location>
        <position position="215"/>
    </location>
    <ligand>
        <name>1-deoxy-D-xylulose 5-phosphate</name>
        <dbReference type="ChEBI" id="CHEBI:57792"/>
    </ligand>
</feature>
<evidence type="ECO:0000256" key="4">
    <source>
        <dbReference type="ARBA" id="ARBA00022857"/>
    </source>
</evidence>
<dbReference type="Proteomes" id="UP000430508">
    <property type="component" value="Chromosome"/>
</dbReference>
<feature type="domain" description="1-deoxy-D-xylulose 5-phosphate reductoisomerase C-terminal" evidence="11">
    <location>
        <begin position="144"/>
        <end position="226"/>
    </location>
</feature>
<dbReference type="EMBL" id="CP046996">
    <property type="protein sequence ID" value="QHA00208.1"/>
    <property type="molecule type" value="Genomic_DNA"/>
</dbReference>
<feature type="binding site" evidence="9">
    <location>
        <position position="218"/>
    </location>
    <ligand>
        <name>1-deoxy-D-xylulose 5-phosphate</name>
        <dbReference type="ChEBI" id="CHEBI:57792"/>
    </ligand>
</feature>
<comment type="similarity">
    <text evidence="2 9">Belongs to the DXR family.</text>
</comment>
<feature type="binding site" evidence="9">
    <location>
        <position position="149"/>
    </location>
    <ligand>
        <name>1-deoxy-D-xylulose 5-phosphate</name>
        <dbReference type="ChEBI" id="CHEBI:57792"/>
    </ligand>
</feature>
<dbReference type="InterPro" id="IPR013512">
    <property type="entry name" value="DXP_reductoisomerase_N"/>
</dbReference>
<feature type="domain" description="1-deoxy-D-xylulose 5-phosphate reductoisomerase N-terminal" evidence="10">
    <location>
        <begin position="4"/>
        <end position="130"/>
    </location>
</feature>
<feature type="binding site" evidence="9">
    <location>
        <position position="173"/>
    </location>
    <ligand>
        <name>1-deoxy-D-xylulose 5-phosphate</name>
        <dbReference type="ChEBI" id="CHEBI:57792"/>
    </ligand>
</feature>
<dbReference type="SUPFAM" id="SSF51735">
    <property type="entry name" value="NAD(P)-binding Rossmann-fold domains"/>
    <property type="match status" value="1"/>
</dbReference>
<evidence type="ECO:0000256" key="6">
    <source>
        <dbReference type="ARBA" id="ARBA00023211"/>
    </source>
</evidence>
<keyword evidence="13" id="KW-0413">Isomerase</keyword>
<evidence type="ECO:0000256" key="1">
    <source>
        <dbReference type="ARBA" id="ARBA00005094"/>
    </source>
</evidence>
<dbReference type="FunFam" id="3.40.50.720:FF:000045">
    <property type="entry name" value="1-deoxy-D-xylulose 5-phosphate reductoisomerase"/>
    <property type="match status" value="1"/>
</dbReference>
<dbReference type="SUPFAM" id="SSF69055">
    <property type="entry name" value="1-deoxy-D-xylulose-5-phosphate reductoisomerase, C-terminal domain"/>
    <property type="match status" value="1"/>
</dbReference>
<dbReference type="UniPathway" id="UPA00056">
    <property type="reaction ID" value="UER00092"/>
</dbReference>
<feature type="binding site" evidence="9">
    <location>
        <position position="11"/>
    </location>
    <ligand>
        <name>NADPH</name>
        <dbReference type="ChEBI" id="CHEBI:57783"/>
    </ligand>
</feature>
<evidence type="ECO:0000256" key="9">
    <source>
        <dbReference type="HAMAP-Rule" id="MF_00183"/>
    </source>
</evidence>
<dbReference type="InterPro" id="IPR036169">
    <property type="entry name" value="DXPR_C_sf"/>
</dbReference>
<dbReference type="GO" id="GO:0030604">
    <property type="term" value="F:1-deoxy-D-xylulose-5-phosphate reductoisomerase activity"/>
    <property type="evidence" value="ECO:0007669"/>
    <property type="project" value="UniProtKB-UniRule"/>
</dbReference>
<dbReference type="Gene3D" id="1.10.1740.10">
    <property type="match status" value="1"/>
</dbReference>
<feature type="binding site" evidence="9">
    <location>
        <position position="124"/>
    </location>
    <ligand>
        <name>NADPH</name>
        <dbReference type="ChEBI" id="CHEBI:57783"/>
    </ligand>
</feature>
<keyword evidence="6 9" id="KW-0464">Manganese</keyword>
<organism evidence="13 14">
    <name type="scientific">Dehalobacter restrictus</name>
    <dbReference type="NCBI Taxonomy" id="55583"/>
    <lineage>
        <taxon>Bacteria</taxon>
        <taxon>Bacillati</taxon>
        <taxon>Bacillota</taxon>
        <taxon>Clostridia</taxon>
        <taxon>Eubacteriales</taxon>
        <taxon>Desulfitobacteriaceae</taxon>
        <taxon>Dehalobacter</taxon>
    </lineage>
</organism>